<dbReference type="Pfam" id="PF01391">
    <property type="entry name" value="Collagen"/>
    <property type="match status" value="2"/>
</dbReference>
<feature type="compositionally biased region" description="Pro residues" evidence="2">
    <location>
        <begin position="230"/>
        <end position="255"/>
    </location>
</feature>
<sequence length="309" mass="31775">MRYILFNNPFRNPLEHITDTSSSCDSQSAKSKGSLRLIAFTAVVFSTVAITACLLTFPLVFHYVQTLQATVQGEVEYCKSRSRDMWREMVDVELASSLDTDDLGVIDIDHPEDWNKQRRPRRQTNSDICCTCQQGPPGPDGPPANPAKMDHPEKGQEFPVLQAQMLTPPGPIGPPGPPGNDGQPGTPGKNGEDGNNGPQGPPGPAGPPGSPGQAGQRGPPGEPGQLVPGDRPPPGPPGQGGRPGPPGPSGRPGPPGKDGENGPVGAPGEPGQKGPPGPNGSQGSAGQAGQPGAPGSCEHCPPARLAPGY</sequence>
<keyword evidence="3" id="KW-0472">Membrane</keyword>
<evidence type="ECO:0000256" key="3">
    <source>
        <dbReference type="SAM" id="Phobius"/>
    </source>
</evidence>
<feature type="compositionally biased region" description="Pro residues" evidence="2">
    <location>
        <begin position="136"/>
        <end position="145"/>
    </location>
</feature>
<dbReference type="SMART" id="SM01088">
    <property type="entry name" value="Col_cuticle_N"/>
    <property type="match status" value="1"/>
</dbReference>
<evidence type="ECO:0000313" key="5">
    <source>
        <dbReference type="Proteomes" id="UP000887574"/>
    </source>
</evidence>
<keyword evidence="1" id="KW-0677">Repeat</keyword>
<dbReference type="PANTHER" id="PTHR24637:SF385">
    <property type="entry name" value="CUTICLE COLLAGEN BLI-1-RELATED"/>
    <property type="match status" value="1"/>
</dbReference>
<organism evidence="5 6">
    <name type="scientific">Ditylenchus dipsaci</name>
    <dbReference type="NCBI Taxonomy" id="166011"/>
    <lineage>
        <taxon>Eukaryota</taxon>
        <taxon>Metazoa</taxon>
        <taxon>Ecdysozoa</taxon>
        <taxon>Nematoda</taxon>
        <taxon>Chromadorea</taxon>
        <taxon>Rhabditida</taxon>
        <taxon>Tylenchina</taxon>
        <taxon>Tylenchomorpha</taxon>
        <taxon>Sphaerularioidea</taxon>
        <taxon>Anguinidae</taxon>
        <taxon>Anguininae</taxon>
        <taxon>Ditylenchus</taxon>
    </lineage>
</organism>
<feature type="compositionally biased region" description="Pro residues" evidence="2">
    <location>
        <begin position="168"/>
        <end position="178"/>
    </location>
</feature>
<dbReference type="InterPro" id="IPR008160">
    <property type="entry name" value="Collagen"/>
</dbReference>
<keyword evidence="5" id="KW-1185">Reference proteome</keyword>
<evidence type="ECO:0000256" key="1">
    <source>
        <dbReference type="ARBA" id="ARBA00022737"/>
    </source>
</evidence>
<feature type="transmembrane region" description="Helical" evidence="3">
    <location>
        <begin position="37"/>
        <end position="61"/>
    </location>
</feature>
<feature type="domain" description="Nematode cuticle collagen N-terminal" evidence="4">
    <location>
        <begin position="37"/>
        <end position="89"/>
    </location>
</feature>
<evidence type="ECO:0000256" key="2">
    <source>
        <dbReference type="SAM" id="MobiDB-lite"/>
    </source>
</evidence>
<dbReference type="WBParaSite" id="jg25917">
    <property type="protein sequence ID" value="jg25917"/>
    <property type="gene ID" value="jg25917"/>
</dbReference>
<keyword evidence="3" id="KW-0812">Transmembrane</keyword>
<feature type="compositionally biased region" description="Low complexity" evidence="2">
    <location>
        <begin position="279"/>
        <end position="296"/>
    </location>
</feature>
<feature type="compositionally biased region" description="Pro residues" evidence="2">
    <location>
        <begin position="199"/>
        <end position="210"/>
    </location>
</feature>
<feature type="compositionally biased region" description="Low complexity" evidence="2">
    <location>
        <begin position="211"/>
        <end position="229"/>
    </location>
</feature>
<dbReference type="Proteomes" id="UP000887574">
    <property type="component" value="Unplaced"/>
</dbReference>
<evidence type="ECO:0000313" key="6">
    <source>
        <dbReference type="WBParaSite" id="jg25917"/>
    </source>
</evidence>
<dbReference type="Pfam" id="PF01484">
    <property type="entry name" value="Col_cuticle_N"/>
    <property type="match status" value="1"/>
</dbReference>
<name>A0A915E1D4_9BILA</name>
<feature type="region of interest" description="Disordered" evidence="2">
    <location>
        <begin position="111"/>
        <end position="309"/>
    </location>
</feature>
<accession>A0A915E1D4</accession>
<proteinExistence type="predicted"/>
<keyword evidence="3" id="KW-1133">Transmembrane helix</keyword>
<evidence type="ECO:0000259" key="4">
    <source>
        <dbReference type="SMART" id="SM01088"/>
    </source>
</evidence>
<dbReference type="InterPro" id="IPR002486">
    <property type="entry name" value="Col_cuticle_N"/>
</dbReference>
<dbReference type="GO" id="GO:0042302">
    <property type="term" value="F:structural constituent of cuticle"/>
    <property type="evidence" value="ECO:0007669"/>
    <property type="project" value="InterPro"/>
</dbReference>
<protein>
    <submittedName>
        <fullName evidence="6">Nematode cuticle collagen N-terminal domain-containing protein</fullName>
    </submittedName>
</protein>
<dbReference type="AlphaFoldDB" id="A0A915E1D4"/>
<reference evidence="6" key="1">
    <citation type="submission" date="2022-11" db="UniProtKB">
        <authorList>
            <consortium name="WormBaseParasite"/>
        </authorList>
    </citation>
    <scope>IDENTIFICATION</scope>
</reference>
<dbReference type="PANTHER" id="PTHR24637">
    <property type="entry name" value="COLLAGEN"/>
    <property type="match status" value="1"/>
</dbReference>